<dbReference type="EMBL" id="JAYDYW010000010">
    <property type="protein sequence ID" value="MEE1674854.1"/>
    <property type="molecule type" value="Genomic_DNA"/>
</dbReference>
<name>A0ABU7G769_9ALTE</name>
<dbReference type="PRINTS" id="PR00377">
    <property type="entry name" value="IMPHPHTASES"/>
</dbReference>
<proteinExistence type="inferred from homology"/>
<comment type="similarity">
    <text evidence="1">Belongs to the inositol monophosphatase superfamily.</text>
</comment>
<keyword evidence="3" id="KW-1185">Reference proteome</keyword>
<dbReference type="Pfam" id="PF00459">
    <property type="entry name" value="Inositol_P"/>
    <property type="match status" value="1"/>
</dbReference>
<dbReference type="PANTHER" id="PTHR20854">
    <property type="entry name" value="INOSITOL MONOPHOSPHATASE"/>
    <property type="match status" value="1"/>
</dbReference>
<evidence type="ECO:0000313" key="2">
    <source>
        <dbReference type="EMBL" id="MEE1674854.1"/>
    </source>
</evidence>
<evidence type="ECO:0000256" key="1">
    <source>
        <dbReference type="ARBA" id="ARBA00009759"/>
    </source>
</evidence>
<evidence type="ECO:0000313" key="3">
    <source>
        <dbReference type="Proteomes" id="UP001310248"/>
    </source>
</evidence>
<reference evidence="3" key="1">
    <citation type="submission" date="2023-07" db="EMBL/GenBank/DDBJ databases">
        <title>Draft genome sequence of Agarivorans aestuarii strain ZMCS4, a CAZymes producing bacteria isolated from the marine brown algae Clodostephus spongiosus.</title>
        <authorList>
            <person name="Lorente B."/>
            <person name="Cabral C."/>
            <person name="Frias J."/>
            <person name="Faria J."/>
            <person name="Toubarro D."/>
        </authorList>
    </citation>
    <scope>NUCLEOTIDE SEQUENCE [LARGE SCALE GENOMIC DNA]</scope>
    <source>
        <strain evidence="3">ZMCS4</strain>
    </source>
</reference>
<dbReference type="Proteomes" id="UP001310248">
    <property type="component" value="Unassembled WGS sequence"/>
</dbReference>
<protein>
    <submittedName>
        <fullName evidence="2">Inositol monophosphatase family protein</fullName>
    </submittedName>
</protein>
<accession>A0ABU7G769</accession>
<reference evidence="2 3" key="2">
    <citation type="submission" date="2023-12" db="EMBL/GenBank/DDBJ databases">
        <authorList>
            <consortium name="Cladostephus spongiosus"/>
            <person name="Lorente B."/>
            <person name="Cabral C."/>
            <person name="Frias J."/>
            <person name="Faria J."/>
            <person name="Toubarro D."/>
        </authorList>
    </citation>
    <scope>NUCLEOTIDE SEQUENCE [LARGE SCALE GENOMIC DNA]</scope>
    <source>
        <strain evidence="2 3">ZMCS4</strain>
    </source>
</reference>
<dbReference type="PANTHER" id="PTHR20854:SF4">
    <property type="entry name" value="INOSITOL-1-MONOPHOSPHATASE-RELATED"/>
    <property type="match status" value="1"/>
</dbReference>
<dbReference type="SUPFAM" id="SSF56655">
    <property type="entry name" value="Carbohydrate phosphatase"/>
    <property type="match status" value="1"/>
</dbReference>
<dbReference type="InterPro" id="IPR000760">
    <property type="entry name" value="Inositol_monophosphatase-like"/>
</dbReference>
<dbReference type="RefSeq" id="WP_329775894.1">
    <property type="nucleotide sequence ID" value="NZ_JAYDYW010000010.1"/>
</dbReference>
<dbReference type="Gene3D" id="3.30.540.10">
    <property type="entry name" value="Fructose-1,6-Bisphosphatase, subunit A, domain 1"/>
    <property type="match status" value="1"/>
</dbReference>
<organism evidence="2 3">
    <name type="scientific">Agarivorans aestuarii</name>
    <dbReference type="NCBI Taxonomy" id="1563703"/>
    <lineage>
        <taxon>Bacteria</taxon>
        <taxon>Pseudomonadati</taxon>
        <taxon>Pseudomonadota</taxon>
        <taxon>Gammaproteobacteria</taxon>
        <taxon>Alteromonadales</taxon>
        <taxon>Alteromonadaceae</taxon>
        <taxon>Agarivorans</taxon>
    </lineage>
</organism>
<gene>
    <name evidence="2" type="ORF">SNR37_000173</name>
</gene>
<dbReference type="Gene3D" id="3.40.190.80">
    <property type="match status" value="1"/>
</dbReference>
<comment type="caution">
    <text evidence="2">The sequence shown here is derived from an EMBL/GenBank/DDBJ whole genome shotgun (WGS) entry which is preliminary data.</text>
</comment>
<sequence length="319" mass="35413">MTKHKIHCPFSSAQMQQFVSLAISAAKQAGKYIAAYPRERLKVEHKSQDLSLSAQVVTEVDRHCERMILNTLKPISQLHQLATLAEENTEGFDLEQHPRFHCEAFWAIDPLDGTLPFIEGSDGYAVSIALVNKAGQALLGVCYLPFSDTLYHSYFNPESQQHHSFKQQLTFKQKKPSKLKDIDSTSLNFYCDRSSLKLPYFEQLKQQLEQLAKRLGYSKLQVKSDAGAIVNACSVISEPNALYLKLAKRAQGGGSIWDFAASASIAQGCDVWVSDSNGHALELNNPSSFMNLKGVLIASNSSLAKQVLALELNQQFSDV</sequence>